<accession>A0A9X9WDQ2</accession>
<keyword evidence="8" id="KW-1185">Reference proteome</keyword>
<feature type="transmembrane region" description="Helical" evidence="5">
    <location>
        <begin position="21"/>
        <end position="47"/>
    </location>
</feature>
<evidence type="ECO:0000256" key="5">
    <source>
        <dbReference type="HAMAP-Rule" id="MF_00010"/>
    </source>
</evidence>
<feature type="transmembrane region" description="Helical" evidence="5">
    <location>
        <begin position="110"/>
        <end position="127"/>
    </location>
</feature>
<dbReference type="InterPro" id="IPR003844">
    <property type="entry name" value="UPF0060"/>
</dbReference>
<evidence type="ECO:0000313" key="7">
    <source>
        <dbReference type="EMBL" id="NKE17651.1"/>
    </source>
</evidence>
<comment type="similarity">
    <text evidence="5">Belongs to the UPF0060 family.</text>
</comment>
<evidence type="ECO:0000313" key="9">
    <source>
        <dbReference type="Proteomes" id="UP001138708"/>
    </source>
</evidence>
<proteinExistence type="inferred from homology"/>
<evidence type="ECO:0000313" key="8">
    <source>
        <dbReference type="Proteomes" id="UP000746741"/>
    </source>
</evidence>
<name>A0A9X9WDQ2_9PROT</name>
<dbReference type="SUPFAM" id="SSF103481">
    <property type="entry name" value="Multidrug resistance efflux transporter EmrE"/>
    <property type="match status" value="1"/>
</dbReference>
<protein>
    <submittedName>
        <fullName evidence="6">YnfA family protein</fullName>
    </submittedName>
</protein>
<feature type="transmembrane region" description="Helical" evidence="5">
    <location>
        <begin position="53"/>
        <end position="70"/>
    </location>
</feature>
<dbReference type="Pfam" id="PF02694">
    <property type="entry name" value="UPF0060"/>
    <property type="match status" value="1"/>
</dbReference>
<sequence>MSRCRAWPVGSRPSNHPRGRAAVRIWGVYAAAAAAEIGGCFAVWAVLRLGRSAWWLAAAVVLLLLFAWLLTRVDTEAAGRAFAAYGGVYIAASLAWMWGVEGLRPDLWDLAGAALCLAGAAVILLAPRGA</sequence>
<keyword evidence="3 5" id="KW-1133">Transmembrane helix</keyword>
<evidence type="ECO:0000313" key="6">
    <source>
        <dbReference type="EMBL" id="MBR0658462.1"/>
    </source>
</evidence>
<dbReference type="HAMAP" id="MF_00010">
    <property type="entry name" value="UPF0060"/>
    <property type="match status" value="1"/>
</dbReference>
<dbReference type="InterPro" id="IPR037185">
    <property type="entry name" value="EmrE-like"/>
</dbReference>
<evidence type="ECO:0000256" key="2">
    <source>
        <dbReference type="ARBA" id="ARBA00022692"/>
    </source>
</evidence>
<evidence type="ECO:0000256" key="4">
    <source>
        <dbReference type="ARBA" id="ARBA00023136"/>
    </source>
</evidence>
<evidence type="ECO:0000256" key="1">
    <source>
        <dbReference type="ARBA" id="ARBA00022475"/>
    </source>
</evidence>
<reference evidence="6" key="1">
    <citation type="submission" date="2020-01" db="EMBL/GenBank/DDBJ databases">
        <authorList>
            <person name="Rat A."/>
        </authorList>
    </citation>
    <scope>NUCLEOTIDE SEQUENCE</scope>
    <source>
        <strain evidence="6">LMG 31161</strain>
    </source>
</reference>
<dbReference type="EMBL" id="JAAVUP010000003">
    <property type="protein sequence ID" value="NKE17651.1"/>
    <property type="molecule type" value="Genomic_DNA"/>
</dbReference>
<keyword evidence="1 5" id="KW-1003">Cell membrane</keyword>
<dbReference type="GO" id="GO:0005886">
    <property type="term" value="C:plasma membrane"/>
    <property type="evidence" value="ECO:0007669"/>
    <property type="project" value="UniProtKB-SubCell"/>
</dbReference>
<keyword evidence="4 5" id="KW-0472">Membrane</keyword>
<dbReference type="Proteomes" id="UP000746741">
    <property type="component" value="Unassembled WGS sequence"/>
</dbReference>
<comment type="caution">
    <text evidence="6">The sequence shown here is derived from an EMBL/GenBank/DDBJ whole genome shotgun (WGS) entry which is preliminary data.</text>
</comment>
<dbReference type="PANTHER" id="PTHR36116">
    <property type="entry name" value="UPF0060 MEMBRANE PROTEIN YNFA"/>
    <property type="match status" value="1"/>
</dbReference>
<dbReference type="Proteomes" id="UP001138708">
    <property type="component" value="Unassembled WGS sequence"/>
</dbReference>
<dbReference type="EMBL" id="JAAEDK010000007">
    <property type="protein sequence ID" value="MBR0658462.1"/>
    <property type="molecule type" value="Genomic_DNA"/>
</dbReference>
<reference evidence="7 8" key="2">
    <citation type="submission" date="2020-02" db="EMBL/GenBank/DDBJ databases">
        <authorList>
            <person name="Sun Q."/>
            <person name="Inoue M."/>
        </authorList>
    </citation>
    <scope>NUCLEOTIDE SEQUENCE [LARGE SCALE GENOMIC DNA]</scope>
    <source>
        <strain evidence="7 8">KCTC 22478</strain>
    </source>
</reference>
<keyword evidence="2 5" id="KW-0812">Transmembrane</keyword>
<gene>
    <name evidence="7" type="ORF">GWK15_11915</name>
    <name evidence="6" type="ORF">GXW75_04310</name>
</gene>
<evidence type="ECO:0000256" key="3">
    <source>
        <dbReference type="ARBA" id="ARBA00022989"/>
    </source>
</evidence>
<reference evidence="6" key="3">
    <citation type="journal article" date="2021" name="Syst. Appl. Microbiol.">
        <title>Roseomonas hellenica sp. nov., isolated from roots of wild-growing Alkanna tinctoria.</title>
        <authorList>
            <person name="Rat A."/>
            <person name="Naranjo H.D."/>
            <person name="Lebbe L."/>
            <person name="Cnockaert M."/>
            <person name="Krigas N."/>
            <person name="Grigoriadou K."/>
            <person name="Maloupa E."/>
            <person name="Willems A."/>
        </authorList>
    </citation>
    <scope>NUCLEOTIDE SEQUENCE</scope>
    <source>
        <strain evidence="6">LMG 31161</strain>
    </source>
</reference>
<comment type="subcellular location">
    <subcellularLocation>
        <location evidence="5">Cell membrane</location>
        <topology evidence="5">Multi-pass membrane protein</topology>
    </subcellularLocation>
</comment>
<organism evidence="6 9">
    <name type="scientific">Neoroseomonas oryzicola</name>
    <dbReference type="NCBI Taxonomy" id="535904"/>
    <lineage>
        <taxon>Bacteria</taxon>
        <taxon>Pseudomonadati</taxon>
        <taxon>Pseudomonadota</taxon>
        <taxon>Alphaproteobacteria</taxon>
        <taxon>Acetobacterales</taxon>
        <taxon>Acetobacteraceae</taxon>
        <taxon>Neoroseomonas</taxon>
    </lineage>
</organism>
<feature type="transmembrane region" description="Helical" evidence="5">
    <location>
        <begin position="82"/>
        <end position="98"/>
    </location>
</feature>
<dbReference type="AlphaFoldDB" id="A0A9X9WDQ2"/>
<dbReference type="NCBIfam" id="NF002586">
    <property type="entry name" value="PRK02237.1"/>
    <property type="match status" value="1"/>
</dbReference>
<dbReference type="PANTHER" id="PTHR36116:SF1">
    <property type="entry name" value="UPF0060 MEMBRANE PROTEIN YNFA"/>
    <property type="match status" value="1"/>
</dbReference>